<dbReference type="Proteomes" id="UP000320055">
    <property type="component" value="Unassembled WGS sequence"/>
</dbReference>
<dbReference type="Pfam" id="PF20530">
    <property type="entry name" value="DUF6745"/>
    <property type="match status" value="1"/>
</dbReference>
<dbReference type="InterPro" id="IPR046633">
    <property type="entry name" value="DUF6745"/>
</dbReference>
<evidence type="ECO:0000313" key="2">
    <source>
        <dbReference type="EMBL" id="VEP13618.1"/>
    </source>
</evidence>
<organism evidence="2 3">
    <name type="scientific">Hyella patelloides LEGE 07179</name>
    <dbReference type="NCBI Taxonomy" id="945734"/>
    <lineage>
        <taxon>Bacteria</taxon>
        <taxon>Bacillati</taxon>
        <taxon>Cyanobacteriota</taxon>
        <taxon>Cyanophyceae</taxon>
        <taxon>Pleurocapsales</taxon>
        <taxon>Hyellaceae</taxon>
        <taxon>Hyella</taxon>
    </lineage>
</organism>
<gene>
    <name evidence="2" type="ORF">H1P_2090003</name>
</gene>
<dbReference type="AlphaFoldDB" id="A0A563VQ72"/>
<dbReference type="OrthoDB" id="489446at2"/>
<name>A0A563VQ72_9CYAN</name>
<proteinExistence type="predicted"/>
<reference evidence="2 3" key="1">
    <citation type="submission" date="2019-01" db="EMBL/GenBank/DDBJ databases">
        <authorList>
            <person name="Brito A."/>
        </authorList>
    </citation>
    <scope>NUCLEOTIDE SEQUENCE [LARGE SCALE GENOMIC DNA]</scope>
    <source>
        <strain evidence="2">1</strain>
    </source>
</reference>
<evidence type="ECO:0000259" key="1">
    <source>
        <dbReference type="Pfam" id="PF20530"/>
    </source>
</evidence>
<accession>A0A563VQ72</accession>
<protein>
    <recommendedName>
        <fullName evidence="1">DUF6745 domain-containing protein</fullName>
    </recommendedName>
</protein>
<evidence type="ECO:0000313" key="3">
    <source>
        <dbReference type="Proteomes" id="UP000320055"/>
    </source>
</evidence>
<feature type="domain" description="DUF6745" evidence="1">
    <location>
        <begin position="178"/>
        <end position="345"/>
    </location>
</feature>
<dbReference type="EMBL" id="CAACVJ010000123">
    <property type="protein sequence ID" value="VEP13618.1"/>
    <property type="molecule type" value="Genomic_DNA"/>
</dbReference>
<keyword evidence="3" id="KW-1185">Reference proteome</keyword>
<dbReference type="RefSeq" id="WP_144871877.1">
    <property type="nucleotide sequence ID" value="NZ_LR213958.1"/>
</dbReference>
<sequence>MSANPTQLAKIADYQQKWRSLYFNCTSIDALKVESALKTIYAAMGLSAPKIEYWNGPLIASGNFNLDYWGNELVIIEERIEQNLKQELGSNLWRRLRHQIYEPLHEQLWNGIGIEIFNCLQNNYSLWHDLNSPLEENQQYFNPVMDFATTEYLMARGCWFDFAYEVLNCQVGLELWQSYQDLITNCGWLLTYKDICVVCSRPIELTVDTQMRLHGEGKPALLFADGLNLYAYEGVILPERYTKVHPSAWKLEWVLQEDNAELRRILVQGIGYDRICQASFSQELDSWREYTLLKIDIQDDREPANLLKMTCPSTGKIHALRVPPSITSAREAIRWVNWDIDPSEFTIQT</sequence>